<dbReference type="OrthoDB" id="1729146at2759"/>
<proteinExistence type="predicted"/>
<feature type="non-terminal residue" evidence="2">
    <location>
        <position position="1"/>
    </location>
</feature>
<dbReference type="AlphaFoldDB" id="A0A371FA41"/>
<gene>
    <name evidence="2" type="ORF">CR513_45007</name>
</gene>
<evidence type="ECO:0000259" key="1">
    <source>
        <dbReference type="Pfam" id="PF13963"/>
    </source>
</evidence>
<feature type="domain" description="Transposase-associated" evidence="1">
    <location>
        <begin position="29"/>
        <end position="94"/>
    </location>
</feature>
<dbReference type="Proteomes" id="UP000257109">
    <property type="component" value="Unassembled WGS sequence"/>
</dbReference>
<reference evidence="2" key="1">
    <citation type="submission" date="2018-05" db="EMBL/GenBank/DDBJ databases">
        <title>Draft genome of Mucuna pruriens seed.</title>
        <authorList>
            <person name="Nnadi N.E."/>
            <person name="Vos R."/>
            <person name="Hasami M.H."/>
            <person name="Devisetty U.K."/>
            <person name="Aguiy J.C."/>
        </authorList>
    </citation>
    <scope>NUCLEOTIDE SEQUENCE [LARGE SCALE GENOMIC DNA]</scope>
    <source>
        <strain evidence="2">JCA_2017</strain>
    </source>
</reference>
<dbReference type="Pfam" id="PF13963">
    <property type="entry name" value="Transpos_assoc"/>
    <property type="match status" value="1"/>
</dbReference>
<protein>
    <recommendedName>
        <fullName evidence="1">Transposase-associated domain-containing protein</fullName>
    </recommendedName>
</protein>
<keyword evidence="3" id="KW-1185">Reference proteome</keyword>
<accession>A0A371FA41</accession>
<name>A0A371FA41_MUCPR</name>
<organism evidence="2 3">
    <name type="scientific">Mucuna pruriens</name>
    <name type="common">Velvet bean</name>
    <name type="synonym">Dolichos pruriens</name>
    <dbReference type="NCBI Taxonomy" id="157652"/>
    <lineage>
        <taxon>Eukaryota</taxon>
        <taxon>Viridiplantae</taxon>
        <taxon>Streptophyta</taxon>
        <taxon>Embryophyta</taxon>
        <taxon>Tracheophyta</taxon>
        <taxon>Spermatophyta</taxon>
        <taxon>Magnoliopsida</taxon>
        <taxon>eudicotyledons</taxon>
        <taxon>Gunneridae</taxon>
        <taxon>Pentapetalae</taxon>
        <taxon>rosids</taxon>
        <taxon>fabids</taxon>
        <taxon>Fabales</taxon>
        <taxon>Fabaceae</taxon>
        <taxon>Papilionoideae</taxon>
        <taxon>50 kb inversion clade</taxon>
        <taxon>NPAAA clade</taxon>
        <taxon>indigoferoid/millettioid clade</taxon>
        <taxon>Phaseoleae</taxon>
        <taxon>Mucuna</taxon>
    </lineage>
</organism>
<dbReference type="InterPro" id="IPR029480">
    <property type="entry name" value="Transpos_assoc"/>
</dbReference>
<evidence type="ECO:0000313" key="3">
    <source>
        <dbReference type="Proteomes" id="UP000257109"/>
    </source>
</evidence>
<comment type="caution">
    <text evidence="2">The sequence shown here is derived from an EMBL/GenBank/DDBJ whole genome shotgun (WGS) entry which is preliminary data.</text>
</comment>
<sequence length="103" mass="11964">MVTTARGFFAMHGPASPWSSPLVAIILYETSDEYENGVKSFLDFAKTYTFDSIGRFYCLYVNCLNERRLEVEEIWEHLICDGFYKTYTTWTWHGKLLDIPSAS</sequence>
<dbReference type="EMBL" id="QJKJ01009926">
    <property type="protein sequence ID" value="RDX75152.1"/>
    <property type="molecule type" value="Genomic_DNA"/>
</dbReference>
<evidence type="ECO:0000313" key="2">
    <source>
        <dbReference type="EMBL" id="RDX75152.1"/>
    </source>
</evidence>